<dbReference type="InterPro" id="IPR002696">
    <property type="entry name" value="Membr_insert_effic_factor_YidD"/>
</dbReference>
<sequence>MLTKLLSLPLILVINGYRKFISPITPTSCRLHPSCSTYALQAVQVHGPIRGSLLSGWRLLRCNPFTKGGVDPVPTKGSWRPEIDLAGNPRDLTKVGS</sequence>
<dbReference type="NCBIfam" id="TIGR00278">
    <property type="entry name" value="membrane protein insertion efficiency factor YidD"/>
    <property type="match status" value="1"/>
</dbReference>
<gene>
    <name evidence="1" type="ORF">UFOPK1726_00026</name>
</gene>
<reference evidence="1" key="1">
    <citation type="submission" date="2020-05" db="EMBL/GenBank/DDBJ databases">
        <authorList>
            <person name="Chiriac C."/>
            <person name="Salcher M."/>
            <person name="Ghai R."/>
            <person name="Kavagutti S V."/>
        </authorList>
    </citation>
    <scope>NUCLEOTIDE SEQUENCE</scope>
</reference>
<evidence type="ECO:0000313" key="1">
    <source>
        <dbReference type="EMBL" id="CAB4566623.1"/>
    </source>
</evidence>
<name>A0A6J6DX01_9ZZZZ</name>
<dbReference type="AlphaFoldDB" id="A0A6J6DX01"/>
<accession>A0A6J6DX01</accession>
<protein>
    <submittedName>
        <fullName evidence="1">Unannotated protein</fullName>
    </submittedName>
</protein>
<dbReference type="EMBL" id="CAEZTT010000001">
    <property type="protein sequence ID" value="CAB4566623.1"/>
    <property type="molecule type" value="Genomic_DNA"/>
</dbReference>
<dbReference type="HAMAP" id="MF_00386">
    <property type="entry name" value="UPF0161_YidD"/>
    <property type="match status" value="1"/>
</dbReference>
<dbReference type="SMART" id="SM01234">
    <property type="entry name" value="Haemolytic"/>
    <property type="match status" value="1"/>
</dbReference>
<dbReference type="PANTHER" id="PTHR33383:SF1">
    <property type="entry name" value="MEMBRANE PROTEIN INSERTION EFFICIENCY FACTOR-RELATED"/>
    <property type="match status" value="1"/>
</dbReference>
<organism evidence="1">
    <name type="scientific">freshwater metagenome</name>
    <dbReference type="NCBI Taxonomy" id="449393"/>
    <lineage>
        <taxon>unclassified sequences</taxon>
        <taxon>metagenomes</taxon>
        <taxon>ecological metagenomes</taxon>
    </lineage>
</organism>
<dbReference type="Pfam" id="PF01809">
    <property type="entry name" value="YidD"/>
    <property type="match status" value="1"/>
</dbReference>
<proteinExistence type="inferred from homology"/>
<dbReference type="PANTHER" id="PTHR33383">
    <property type="entry name" value="MEMBRANE PROTEIN INSERTION EFFICIENCY FACTOR-RELATED"/>
    <property type="match status" value="1"/>
</dbReference>